<dbReference type="Pfam" id="PF00169">
    <property type="entry name" value="PH"/>
    <property type="match status" value="1"/>
</dbReference>
<evidence type="ECO:0000259" key="9">
    <source>
        <dbReference type="PROSITE" id="PS50003"/>
    </source>
</evidence>
<accession>A0ABP0VLD8</accession>
<dbReference type="InterPro" id="IPR000648">
    <property type="entry name" value="Oxysterol-bd"/>
</dbReference>
<protein>
    <recommendedName>
        <fullName evidence="9">PH domain-containing protein</fullName>
    </recommendedName>
</protein>
<feature type="compositionally biased region" description="Polar residues" evidence="8">
    <location>
        <begin position="292"/>
        <end position="303"/>
    </location>
</feature>
<evidence type="ECO:0000256" key="8">
    <source>
        <dbReference type="SAM" id="MobiDB-lite"/>
    </source>
</evidence>
<dbReference type="EMBL" id="OZ020096">
    <property type="protein sequence ID" value="CAK9255258.1"/>
    <property type="molecule type" value="Genomic_DNA"/>
</dbReference>
<evidence type="ECO:0000256" key="2">
    <source>
        <dbReference type="ARBA" id="ARBA00008842"/>
    </source>
</evidence>
<dbReference type="InterPro" id="IPR001849">
    <property type="entry name" value="PH_domain"/>
</dbReference>
<name>A0ABP0VLD8_9BRYO</name>
<dbReference type="PROSITE" id="PS50003">
    <property type="entry name" value="PH_DOMAIN"/>
    <property type="match status" value="1"/>
</dbReference>
<feature type="compositionally biased region" description="Acidic residues" evidence="8">
    <location>
        <begin position="625"/>
        <end position="635"/>
    </location>
</feature>
<sequence length="1041" mass="117600">MEMMALQPRRRRRRSSSMKSKDIAQSNRRIYDPRRWHKRSSSSGIHASGQPPAGWVLIWAGRFKRWRRRWFVAHPAGLLLHYKNSDQIGGPGCINLLGATIVPATSKERQFKIIKGSIVYHLRTINRDYRQPWLDTIQESLHTINKSLQKAGVGAVPLGCHLLPQESVPSHVRGDWEEQDKELNRRIAGRLQDVEPARCEFLQQLQALQQSISTISGVLGFANPSGVPMTGTVLSTLPSLPEATWRSNGMFVADNVSQHPVIPSDDKLSSPDLGSSDPDVRARHMLSPPPSSSQENGVHQRSVSRSLFKWKSDSEYQNSKVSSGISIRSHKSTLAVDVTGEKKFKQERRRSLSLSLDDPNDEFLRDGSCIGAECFPGRKMTVRGSGHLSDTELGSKNWKGDRGSDFSCMTTTTTTTTRATSCQEPETNSIKKNLESNNNVSIHPKQEAIPSNGSVSKLSRAANLRRKEVKLLDGENSTGRGGGFLAKGSLHAAWNRMQETFTDALKEEIQRVLELEAENAVLQESLATLPQLRKDRMAFLKLQEHFQKECVCGVKKNLSDREDGEEGDDEGDDTEEEISIVPTEVTNEEYFEALEVLNQHEYLARVTTLESQESLAERVDGIPDSPEEGDYTGDTDILSEAEGEDFEQPRTRLPAPRPLSRGFSVWTVLKNAVGRDLSHITMPATINEPLSVLQKCAEELQFRELLEQAVQKENSLERLLYATAFACASYHGSIHRDAKPFNPLLGETYEFQDGSSWFLAEQVSHHPPIFAFHTESNSATYQCYGEIEIKNKFWGRSIEVLCNGVVHLKIPKFGDHITWNRATLCIHNVVVGKLWIDNYGEVLVRNHSTGEMARVRFHKATSQQQCHISGKIYDAVGAPQYTLFGNYMDRIYACPEACTNFDVNGPDVWLLWKAPEMIEDYHQQYCFTAFTLGLNDLTPKLAEVLPPTDSRFRPDQRALENGDLEKATPEKLRLEEKQRLARRTRKEQGLEWQDMWFGQRETGVTEVKTADNGDMEPSWVYKGTYWEARERQAWENCPDIM</sequence>
<evidence type="ECO:0000313" key="10">
    <source>
        <dbReference type="EMBL" id="CAK9255258.1"/>
    </source>
</evidence>
<dbReference type="Gene3D" id="2.30.29.30">
    <property type="entry name" value="Pleckstrin-homology domain (PH domain)/Phosphotyrosine-binding domain (PTB)"/>
    <property type="match status" value="1"/>
</dbReference>
<dbReference type="Pfam" id="PF01237">
    <property type="entry name" value="Oxysterol_BP"/>
    <property type="match status" value="1"/>
</dbReference>
<evidence type="ECO:0000313" key="11">
    <source>
        <dbReference type="Proteomes" id="UP001497444"/>
    </source>
</evidence>
<keyword evidence="5" id="KW-0445">Lipid transport</keyword>
<keyword evidence="6" id="KW-0446">Lipid-binding</keyword>
<feature type="region of interest" description="Disordered" evidence="8">
    <location>
        <begin position="613"/>
        <end position="635"/>
    </location>
</feature>
<evidence type="ECO:0000256" key="5">
    <source>
        <dbReference type="ARBA" id="ARBA00023055"/>
    </source>
</evidence>
<evidence type="ECO:0000256" key="6">
    <source>
        <dbReference type="ARBA" id="ARBA00023121"/>
    </source>
</evidence>
<dbReference type="PANTHER" id="PTHR10972">
    <property type="entry name" value="OXYSTEROL-BINDING PROTEIN-RELATED"/>
    <property type="match status" value="1"/>
</dbReference>
<dbReference type="InterPro" id="IPR037239">
    <property type="entry name" value="OSBP_sf"/>
</dbReference>
<dbReference type="Gene3D" id="2.40.160.120">
    <property type="match status" value="1"/>
</dbReference>
<gene>
    <name evidence="10" type="ORF">CSSPJE1EN1_LOCUS736</name>
</gene>
<comment type="similarity">
    <text evidence="2 7">Belongs to the OSBP family.</text>
</comment>
<keyword evidence="4" id="KW-0597">Phosphoprotein</keyword>
<feature type="domain" description="PH" evidence="9">
    <location>
        <begin position="49"/>
        <end position="142"/>
    </location>
</feature>
<organism evidence="10 11">
    <name type="scientific">Sphagnum jensenii</name>
    <dbReference type="NCBI Taxonomy" id="128206"/>
    <lineage>
        <taxon>Eukaryota</taxon>
        <taxon>Viridiplantae</taxon>
        <taxon>Streptophyta</taxon>
        <taxon>Embryophyta</taxon>
        <taxon>Bryophyta</taxon>
        <taxon>Sphagnophytina</taxon>
        <taxon>Sphagnopsida</taxon>
        <taxon>Sphagnales</taxon>
        <taxon>Sphagnaceae</taxon>
        <taxon>Sphagnum</taxon>
    </lineage>
</organism>
<feature type="region of interest" description="Disordered" evidence="8">
    <location>
        <begin position="1"/>
        <end position="26"/>
    </location>
</feature>
<reference evidence="10 11" key="1">
    <citation type="submission" date="2024-02" db="EMBL/GenBank/DDBJ databases">
        <authorList>
            <consortium name="ELIXIR-Norway"/>
            <consortium name="Elixir Norway"/>
        </authorList>
    </citation>
    <scope>NUCLEOTIDE SEQUENCE [LARGE SCALE GENOMIC DNA]</scope>
</reference>
<dbReference type="InterPro" id="IPR011993">
    <property type="entry name" value="PH-like_dom_sf"/>
</dbReference>
<dbReference type="SMART" id="SM00233">
    <property type="entry name" value="PH"/>
    <property type="match status" value="1"/>
</dbReference>
<dbReference type="PROSITE" id="PS01013">
    <property type="entry name" value="OSBP"/>
    <property type="match status" value="1"/>
</dbReference>
<keyword evidence="11" id="KW-1185">Reference proteome</keyword>
<dbReference type="SUPFAM" id="SSF50729">
    <property type="entry name" value="PH domain-like"/>
    <property type="match status" value="1"/>
</dbReference>
<evidence type="ECO:0000256" key="1">
    <source>
        <dbReference type="ARBA" id="ARBA00003361"/>
    </source>
</evidence>
<dbReference type="InterPro" id="IPR018494">
    <property type="entry name" value="Oxysterol-bd_CS"/>
</dbReference>
<evidence type="ECO:0000256" key="4">
    <source>
        <dbReference type="ARBA" id="ARBA00022553"/>
    </source>
</evidence>
<proteinExistence type="inferred from homology"/>
<dbReference type="Gene3D" id="3.30.70.3490">
    <property type="match status" value="1"/>
</dbReference>
<dbReference type="SUPFAM" id="SSF144000">
    <property type="entry name" value="Oxysterol-binding protein-like"/>
    <property type="match status" value="1"/>
</dbReference>
<dbReference type="PANTHER" id="PTHR10972:SF205">
    <property type="entry name" value="OXYSTEROL-BINDING PROTEIN 1"/>
    <property type="match status" value="1"/>
</dbReference>
<evidence type="ECO:0000256" key="7">
    <source>
        <dbReference type="RuleBase" id="RU003844"/>
    </source>
</evidence>
<evidence type="ECO:0000256" key="3">
    <source>
        <dbReference type="ARBA" id="ARBA00022448"/>
    </source>
</evidence>
<dbReference type="Proteomes" id="UP001497444">
    <property type="component" value="Chromosome 1"/>
</dbReference>
<keyword evidence="3" id="KW-0813">Transport</keyword>
<comment type="function">
    <text evidence="1">May be involved in the transport of sterols.</text>
</comment>
<feature type="region of interest" description="Disordered" evidence="8">
    <location>
        <begin position="261"/>
        <end position="303"/>
    </location>
</feature>